<dbReference type="Proteomes" id="UP000232003">
    <property type="component" value="Chromosome"/>
</dbReference>
<name>A0A2K8SRR2_9NOSO</name>
<accession>A0A2K8SRR2</accession>
<reference evidence="1 2" key="1">
    <citation type="submission" date="2017-11" db="EMBL/GenBank/DDBJ databases">
        <title>Complete genome of a free-living desiccation-tolerant cyanobacterium and its photosynthetic adaptation to extreme terrestrial habitat.</title>
        <authorList>
            <person name="Shang J."/>
        </authorList>
    </citation>
    <scope>NUCLEOTIDE SEQUENCE [LARGE SCALE GENOMIC DNA]</scope>
    <source>
        <strain evidence="1 2">CCNUN1</strain>
    </source>
</reference>
<evidence type="ECO:0000313" key="2">
    <source>
        <dbReference type="Proteomes" id="UP000232003"/>
    </source>
</evidence>
<keyword evidence="2" id="KW-1185">Reference proteome</keyword>
<evidence type="ECO:0000313" key="1">
    <source>
        <dbReference type="EMBL" id="AUB38117.1"/>
    </source>
</evidence>
<gene>
    <name evidence="1" type="ORF">COO91_04080</name>
</gene>
<protein>
    <submittedName>
        <fullName evidence="1">Uncharacterized protein</fullName>
    </submittedName>
</protein>
<proteinExistence type="predicted"/>
<dbReference type="OrthoDB" id="2651079at2"/>
<dbReference type="KEGG" id="nfl:COO91_04080"/>
<sequence>MSNTTIHLPPQIFKTWINSQEEDEQDLIVYRPEGFPFPPARFREKLNFKENGEFILTVPGADDVPKGIQGTWESSVKDKILVQFPNSEIEGFILQIVLIEEEILKVRRFPIEP</sequence>
<dbReference type="EMBL" id="CP024785">
    <property type="protein sequence ID" value="AUB38117.1"/>
    <property type="molecule type" value="Genomic_DNA"/>
</dbReference>
<dbReference type="RefSeq" id="WP_100899543.1">
    <property type="nucleotide sequence ID" value="NZ_CAWNNC010000001.1"/>
</dbReference>
<organism evidence="1 2">
    <name type="scientific">Nostoc flagelliforme CCNUN1</name>
    <dbReference type="NCBI Taxonomy" id="2038116"/>
    <lineage>
        <taxon>Bacteria</taxon>
        <taxon>Bacillati</taxon>
        <taxon>Cyanobacteriota</taxon>
        <taxon>Cyanophyceae</taxon>
        <taxon>Nostocales</taxon>
        <taxon>Nostocaceae</taxon>
        <taxon>Nostoc</taxon>
    </lineage>
</organism>
<dbReference type="AlphaFoldDB" id="A0A2K8SRR2"/>